<dbReference type="InterPro" id="IPR036259">
    <property type="entry name" value="MFS_trans_sf"/>
</dbReference>
<dbReference type="AlphaFoldDB" id="A0A1Y2C4N9"/>
<keyword evidence="3" id="KW-1003">Cell membrane</keyword>
<feature type="transmembrane region" description="Helical" evidence="7">
    <location>
        <begin position="56"/>
        <end position="75"/>
    </location>
</feature>
<accession>A0A1Y2C4N9</accession>
<evidence type="ECO:0000256" key="6">
    <source>
        <dbReference type="ARBA" id="ARBA00023136"/>
    </source>
</evidence>
<reference evidence="9 10" key="1">
    <citation type="submission" date="2016-07" db="EMBL/GenBank/DDBJ databases">
        <title>Pervasive Adenine N6-methylation of Active Genes in Fungi.</title>
        <authorList>
            <consortium name="DOE Joint Genome Institute"/>
            <person name="Mondo S.J."/>
            <person name="Dannebaum R.O."/>
            <person name="Kuo R.C."/>
            <person name="Labutti K."/>
            <person name="Haridas S."/>
            <person name="Kuo A."/>
            <person name="Salamov A."/>
            <person name="Ahrendt S.R."/>
            <person name="Lipzen A."/>
            <person name="Sullivan W."/>
            <person name="Andreopoulos W.B."/>
            <person name="Clum A."/>
            <person name="Lindquist E."/>
            <person name="Daum C."/>
            <person name="Ramamoorthy G.K."/>
            <person name="Gryganskyi A."/>
            <person name="Culley D."/>
            <person name="Magnuson J.K."/>
            <person name="James T.Y."/>
            <person name="O'Malley M.A."/>
            <person name="Stajich J.E."/>
            <person name="Spatafora J.W."/>
            <person name="Visel A."/>
            <person name="Grigoriev I.V."/>
        </authorList>
    </citation>
    <scope>NUCLEOTIDE SEQUENCE [LARGE SCALE GENOMIC DNA]</scope>
    <source>
        <strain evidence="9 10">JEL800</strain>
    </source>
</reference>
<organism evidence="9 10">
    <name type="scientific">Rhizoclosmatium globosum</name>
    <dbReference type="NCBI Taxonomy" id="329046"/>
    <lineage>
        <taxon>Eukaryota</taxon>
        <taxon>Fungi</taxon>
        <taxon>Fungi incertae sedis</taxon>
        <taxon>Chytridiomycota</taxon>
        <taxon>Chytridiomycota incertae sedis</taxon>
        <taxon>Chytridiomycetes</taxon>
        <taxon>Chytridiales</taxon>
        <taxon>Chytriomycetaceae</taxon>
        <taxon>Rhizoclosmatium</taxon>
    </lineage>
</organism>
<keyword evidence="4 7" id="KW-0812">Transmembrane</keyword>
<evidence type="ECO:0000313" key="10">
    <source>
        <dbReference type="Proteomes" id="UP000193642"/>
    </source>
</evidence>
<feature type="transmembrane region" description="Helical" evidence="7">
    <location>
        <begin position="81"/>
        <end position="103"/>
    </location>
</feature>
<feature type="transmembrane region" description="Helical" evidence="7">
    <location>
        <begin position="346"/>
        <end position="365"/>
    </location>
</feature>
<feature type="transmembrane region" description="Helical" evidence="7">
    <location>
        <begin position="214"/>
        <end position="233"/>
    </location>
</feature>
<protein>
    <submittedName>
        <fullName evidence="9">MFS general substrate transporter</fullName>
    </submittedName>
</protein>
<dbReference type="CDD" id="cd17502">
    <property type="entry name" value="MFS_Azr1_MDR_like"/>
    <property type="match status" value="1"/>
</dbReference>
<keyword evidence="6 7" id="KW-0472">Membrane</keyword>
<dbReference type="FunFam" id="1.20.1720.10:FF:000004">
    <property type="entry name" value="EmrB/QacA family drug resistance transporter"/>
    <property type="match status" value="1"/>
</dbReference>
<keyword evidence="5 7" id="KW-1133">Transmembrane helix</keyword>
<dbReference type="STRING" id="329046.A0A1Y2C4N9"/>
<proteinExistence type="predicted"/>
<feature type="transmembrane region" description="Helical" evidence="7">
    <location>
        <begin position="468"/>
        <end position="487"/>
    </location>
</feature>
<dbReference type="GO" id="GO:0005886">
    <property type="term" value="C:plasma membrane"/>
    <property type="evidence" value="ECO:0007669"/>
    <property type="project" value="UniProtKB-SubCell"/>
</dbReference>
<feature type="transmembrane region" description="Helical" evidence="7">
    <location>
        <begin position="25"/>
        <end position="44"/>
    </location>
</feature>
<comment type="subcellular location">
    <subcellularLocation>
        <location evidence="1">Cell membrane</location>
        <topology evidence="1">Multi-pass membrane protein</topology>
    </subcellularLocation>
</comment>
<dbReference type="PANTHER" id="PTHR23501">
    <property type="entry name" value="MAJOR FACILITATOR SUPERFAMILY"/>
    <property type="match status" value="1"/>
</dbReference>
<feature type="transmembrane region" description="Helical" evidence="7">
    <location>
        <begin position="181"/>
        <end position="202"/>
    </location>
</feature>
<gene>
    <name evidence="9" type="ORF">BCR33DRAFT_718611</name>
</gene>
<dbReference type="InterPro" id="IPR011701">
    <property type="entry name" value="MFS"/>
</dbReference>
<evidence type="ECO:0000256" key="2">
    <source>
        <dbReference type="ARBA" id="ARBA00022448"/>
    </source>
</evidence>
<dbReference type="OrthoDB" id="2147446at2759"/>
<dbReference type="SUPFAM" id="SSF103473">
    <property type="entry name" value="MFS general substrate transporter"/>
    <property type="match status" value="1"/>
</dbReference>
<keyword evidence="10" id="KW-1185">Reference proteome</keyword>
<dbReference type="PANTHER" id="PTHR23501:SF191">
    <property type="entry name" value="VACUOLAR BASIC AMINO ACID TRANSPORTER 4"/>
    <property type="match status" value="1"/>
</dbReference>
<feature type="transmembrane region" description="Helical" evidence="7">
    <location>
        <begin position="245"/>
        <end position="272"/>
    </location>
</feature>
<evidence type="ECO:0000256" key="7">
    <source>
        <dbReference type="SAM" id="Phobius"/>
    </source>
</evidence>
<dbReference type="Gene3D" id="1.20.1720.10">
    <property type="entry name" value="Multidrug resistance protein D"/>
    <property type="match status" value="1"/>
</dbReference>
<dbReference type="Pfam" id="PF07690">
    <property type="entry name" value="MFS_1"/>
    <property type="match status" value="1"/>
</dbReference>
<evidence type="ECO:0000313" key="9">
    <source>
        <dbReference type="EMBL" id="ORY41979.1"/>
    </source>
</evidence>
<dbReference type="EMBL" id="MCGO01000030">
    <property type="protein sequence ID" value="ORY41979.1"/>
    <property type="molecule type" value="Genomic_DNA"/>
</dbReference>
<evidence type="ECO:0000256" key="1">
    <source>
        <dbReference type="ARBA" id="ARBA00004651"/>
    </source>
</evidence>
<comment type="caution">
    <text evidence="9">The sequence shown here is derived from an EMBL/GenBank/DDBJ whole genome shotgun (WGS) entry which is preliminary data.</text>
</comment>
<feature type="transmembrane region" description="Helical" evidence="7">
    <location>
        <begin position="149"/>
        <end position="169"/>
    </location>
</feature>
<name>A0A1Y2C4N9_9FUNG</name>
<keyword evidence="2" id="KW-0813">Transport</keyword>
<feature type="domain" description="Major facilitator superfamily (MFS) profile" evidence="8">
    <location>
        <begin position="1"/>
        <end position="492"/>
    </location>
</feature>
<dbReference type="PROSITE" id="PS50850">
    <property type="entry name" value="MFS"/>
    <property type="match status" value="1"/>
</dbReference>
<dbReference type="GO" id="GO:0022857">
    <property type="term" value="F:transmembrane transporter activity"/>
    <property type="evidence" value="ECO:0007669"/>
    <property type="project" value="InterPro"/>
</dbReference>
<dbReference type="InterPro" id="IPR020846">
    <property type="entry name" value="MFS_dom"/>
</dbReference>
<feature type="transmembrane region" description="Helical" evidence="7">
    <location>
        <begin position="292"/>
        <end position="310"/>
    </location>
</feature>
<evidence type="ECO:0000256" key="4">
    <source>
        <dbReference type="ARBA" id="ARBA00022692"/>
    </source>
</evidence>
<dbReference type="Gene3D" id="1.20.1250.20">
    <property type="entry name" value="MFS general substrate transporter like domains"/>
    <property type="match status" value="1"/>
</dbReference>
<feature type="transmembrane region" description="Helical" evidence="7">
    <location>
        <begin position="377"/>
        <end position="402"/>
    </location>
</feature>
<evidence type="ECO:0000256" key="5">
    <source>
        <dbReference type="ARBA" id="ARBA00022989"/>
    </source>
</evidence>
<sequence length="496" mass="52786">MAALDQTIVSTALKSVVADLGHQDLVPWIGSAYLFTAAPFGALYGKFADIFGRKWVFVFALVVFELGSFLCGIAPNMATLILGRAVAGVGEVSGIFSCVLIIISDIVSIQDRGKYQGMIGACFGLSSVIGPLIGGAFSDHVSWRWCFYINLPLGVITVATVIAFLPFPIPEGSMASKIKRIDVFGIITLFASILCLITPLQLGGSVWAWNSAQTIIMFVLFPFCFAAFVYVELRIASDPIVPAGMFLNSSVPALLVVALCMGAGFFSAVYYISLFFQVVNGDSATSAGVQTIPLVFGVVILSIASGIYISKTGNYKRFYYIGPVFQIIGASLISTLNKDSNTAQKIFYLLIFGIGCGSLVQTRVLGIQASVPPKFIAVVTAISQTCMTLGGAIGVAISGTIFNNVMSNDVSNYPNLLSAVAQLQSHGIPADPTEVLSLSGMIKESGFLQNATAASEELGLVFNNAYKIAYLTLLVYPIIILIMTFFITQMKFGGKA</sequence>
<feature type="transmembrane region" description="Helical" evidence="7">
    <location>
        <begin position="115"/>
        <end position="137"/>
    </location>
</feature>
<dbReference type="Proteomes" id="UP000193642">
    <property type="component" value="Unassembled WGS sequence"/>
</dbReference>
<evidence type="ECO:0000259" key="8">
    <source>
        <dbReference type="PROSITE" id="PS50850"/>
    </source>
</evidence>
<evidence type="ECO:0000256" key="3">
    <source>
        <dbReference type="ARBA" id="ARBA00022475"/>
    </source>
</evidence>